<evidence type="ECO:0000313" key="1">
    <source>
        <dbReference type="EMBL" id="KKN67817.1"/>
    </source>
</evidence>
<accession>A0A0F9SZ06</accession>
<name>A0A0F9SZ06_9ZZZZ</name>
<organism evidence="1">
    <name type="scientific">marine sediment metagenome</name>
    <dbReference type="NCBI Taxonomy" id="412755"/>
    <lineage>
        <taxon>unclassified sequences</taxon>
        <taxon>metagenomes</taxon>
        <taxon>ecological metagenomes</taxon>
    </lineage>
</organism>
<reference evidence="1" key="1">
    <citation type="journal article" date="2015" name="Nature">
        <title>Complex archaea that bridge the gap between prokaryotes and eukaryotes.</title>
        <authorList>
            <person name="Spang A."/>
            <person name="Saw J.H."/>
            <person name="Jorgensen S.L."/>
            <person name="Zaremba-Niedzwiedzka K."/>
            <person name="Martijn J."/>
            <person name="Lind A.E."/>
            <person name="van Eijk R."/>
            <person name="Schleper C."/>
            <person name="Guy L."/>
            <person name="Ettema T.J."/>
        </authorList>
    </citation>
    <scope>NUCLEOTIDE SEQUENCE</scope>
</reference>
<protein>
    <submittedName>
        <fullName evidence="1">Uncharacterized protein</fullName>
    </submittedName>
</protein>
<dbReference type="EMBL" id="LAZR01000465">
    <property type="protein sequence ID" value="KKN67817.1"/>
    <property type="molecule type" value="Genomic_DNA"/>
</dbReference>
<comment type="caution">
    <text evidence="1">The sequence shown here is derived from an EMBL/GenBank/DDBJ whole genome shotgun (WGS) entry which is preliminary data.</text>
</comment>
<proteinExistence type="predicted"/>
<dbReference type="AlphaFoldDB" id="A0A0F9SZ06"/>
<gene>
    <name evidence="1" type="ORF">LCGC14_0457660</name>
</gene>
<sequence>MSSINVKFESRSAKDNFRVATTSYELARRASEEWEIEHHCITGIVFTAFSIEAMLNHFGRILFNDWDANKLNRNASHKKLFREVNLPNYLGTKVYQTANNCFVLRDLLAHGKTIEETIIVDVPDDIGRDKVVHKVTSIRSKAHRNTNCEVLETFIETAKKIEKDIQDNGLYPNQTHLPKKDREKLLECPLSVSGVHTW</sequence>